<reference evidence="2 3" key="1">
    <citation type="submission" date="2023-08" db="EMBL/GenBank/DDBJ databases">
        <title>Implementing the SeqCode for naming new Mesorhizobium species isolated from Vachellia karroo root nodules.</title>
        <authorList>
            <person name="Van Lill M."/>
        </authorList>
    </citation>
    <scope>NUCLEOTIDE SEQUENCE [LARGE SCALE GENOMIC DNA]</scope>
    <source>
        <strain evidence="2 3">VK4B</strain>
    </source>
</reference>
<name>A0ABU5AXM2_9HYPH</name>
<evidence type="ECO:0000259" key="1">
    <source>
        <dbReference type="Pfam" id="PF01548"/>
    </source>
</evidence>
<dbReference type="Pfam" id="PF01548">
    <property type="entry name" value="DEDD_Tnp_IS110"/>
    <property type="match status" value="1"/>
</dbReference>
<feature type="non-terminal residue" evidence="2">
    <location>
        <position position="217"/>
    </location>
</feature>
<dbReference type="RefSeq" id="WP_320322229.1">
    <property type="nucleotide sequence ID" value="NZ_JAVIIP010000075.1"/>
</dbReference>
<proteinExistence type="predicted"/>
<dbReference type="InterPro" id="IPR002525">
    <property type="entry name" value="Transp_IS110-like_N"/>
</dbReference>
<organism evidence="2 3">
    <name type="scientific">Mesorhizobium abyssinicae</name>
    <dbReference type="NCBI Taxonomy" id="1209958"/>
    <lineage>
        <taxon>Bacteria</taxon>
        <taxon>Pseudomonadati</taxon>
        <taxon>Pseudomonadota</taxon>
        <taxon>Alphaproteobacteria</taxon>
        <taxon>Hyphomicrobiales</taxon>
        <taxon>Phyllobacteriaceae</taxon>
        <taxon>Mesorhizobium</taxon>
    </lineage>
</organism>
<keyword evidence="3" id="KW-1185">Reference proteome</keyword>
<feature type="domain" description="Transposase IS110-like N-terminal" evidence="1">
    <location>
        <begin position="9"/>
        <end position="150"/>
    </location>
</feature>
<dbReference type="EMBL" id="JAVIIP010000075">
    <property type="protein sequence ID" value="MDX8542085.1"/>
    <property type="molecule type" value="Genomic_DNA"/>
</dbReference>
<dbReference type="PANTHER" id="PTHR33055:SF13">
    <property type="entry name" value="TRANSPOSASE"/>
    <property type="match status" value="1"/>
</dbReference>
<dbReference type="InterPro" id="IPR047650">
    <property type="entry name" value="Transpos_IS110"/>
</dbReference>
<sequence>MAAGTVQDVGIDVAKRWLDVAVFQTQEQARFDNDKDGWAKLSKWLKGRNVRAIGMEPSGGYERGVAKALRKAGLPARNVNPHKLRHYARALGRLAKNDRIDALLIARYTAELPTRPVQCDPIAEQLADLVVARRQLSDDKVSLANQLEQVREPTVKRIFTQRLRRIEFDIALLAKRMADLVASQPAFAARDRLIQSFHGAGPVFSHTVLALAPEIGQ</sequence>
<accession>A0ABU5AXM2</accession>
<dbReference type="PANTHER" id="PTHR33055">
    <property type="entry name" value="TRANSPOSASE FOR INSERTION SEQUENCE ELEMENT IS1111A"/>
    <property type="match status" value="1"/>
</dbReference>
<protein>
    <submittedName>
        <fullName evidence="2">Transposase</fullName>
    </submittedName>
</protein>
<comment type="caution">
    <text evidence="2">The sequence shown here is derived from an EMBL/GenBank/DDBJ whole genome shotgun (WGS) entry which is preliminary data.</text>
</comment>
<evidence type="ECO:0000313" key="2">
    <source>
        <dbReference type="EMBL" id="MDX8542085.1"/>
    </source>
</evidence>
<dbReference type="Proteomes" id="UP001276564">
    <property type="component" value="Unassembled WGS sequence"/>
</dbReference>
<evidence type="ECO:0000313" key="3">
    <source>
        <dbReference type="Proteomes" id="UP001276564"/>
    </source>
</evidence>
<gene>
    <name evidence="2" type="ORF">RFM23_31405</name>
</gene>